<dbReference type="AlphaFoldDB" id="A0AAJ5ZGE3"/>
<sequence length="442" mass="50018">MKRPLAVHVMAKPSGAICNIDCTYCFYLEKEKLYPDKARGAWRMGDEELEAYVKQYIEANDIPVVSFAWQGGEPTLLGLDFYKKAVALQQKYAGQKQITNAFQTNAILIDDEWGEFLAEHKFLVGVSIDGPEDIHNRYRVGRGGEPTWDKVMAGIEVLKKHKVEFNTLTVLHKHNADHPKEIYEFLTREVGSQFLQFIPIVERVADKLPAHFLQLVGPEFRDGATVTEWSVGSEQYGNFLNGIFDQWVRKDIGQYFIQIFDTTLAGWMGQNPGLCIFAETCGDAMIIEHNGDVYSCDHFVYPEYNLGNVADTTIREMAESPEQRKFGTDKRDTLPEYCRTCEFRFACNGGCPKQRFVKTPDGEDGLNYLCKGYKTFFKHTEPYMKAMVGELRSGRPAANIMEKTSQMPESQGSDDPYAGVGRNDACPCDSGKKFKRCHGAAK</sequence>
<evidence type="ECO:0000313" key="11">
    <source>
        <dbReference type="Proteomes" id="UP001219901"/>
    </source>
</evidence>
<dbReference type="SUPFAM" id="SSF103642">
    <property type="entry name" value="Sec-C motif"/>
    <property type="match status" value="1"/>
</dbReference>
<dbReference type="GO" id="GO:0046872">
    <property type="term" value="F:metal ion binding"/>
    <property type="evidence" value="ECO:0007669"/>
    <property type="project" value="UniProtKB-KW"/>
</dbReference>
<dbReference type="EMBL" id="CP046147">
    <property type="protein sequence ID" value="WFG40719.1"/>
    <property type="molecule type" value="Genomic_DNA"/>
</dbReference>
<dbReference type="CDD" id="cd21120">
    <property type="entry name" value="SPASM_anSME"/>
    <property type="match status" value="1"/>
</dbReference>
<evidence type="ECO:0000256" key="5">
    <source>
        <dbReference type="ARBA" id="ARBA00023004"/>
    </source>
</evidence>
<dbReference type="SUPFAM" id="SSF102114">
    <property type="entry name" value="Radical SAM enzymes"/>
    <property type="match status" value="1"/>
</dbReference>
<dbReference type="InterPro" id="IPR023867">
    <property type="entry name" value="Sulphatase_maturase_rSAM"/>
</dbReference>
<dbReference type="GO" id="GO:0051539">
    <property type="term" value="F:4 iron, 4 sulfur cluster binding"/>
    <property type="evidence" value="ECO:0007669"/>
    <property type="project" value="UniProtKB-KW"/>
</dbReference>
<keyword evidence="6" id="KW-0411">Iron-sulfur</keyword>
<feature type="domain" description="Radical SAM core" evidence="8">
    <location>
        <begin position="1"/>
        <end position="234"/>
    </location>
</feature>
<evidence type="ECO:0000256" key="3">
    <source>
        <dbReference type="ARBA" id="ARBA00022691"/>
    </source>
</evidence>
<dbReference type="SFLD" id="SFLDS00029">
    <property type="entry name" value="Radical_SAM"/>
    <property type="match status" value="1"/>
</dbReference>
<evidence type="ECO:0000256" key="7">
    <source>
        <dbReference type="ARBA" id="ARBA00023601"/>
    </source>
</evidence>
<dbReference type="SFLD" id="SFLDF00285">
    <property type="entry name" value="anaerobic_Ser-type_sulfatase-m"/>
    <property type="match status" value="1"/>
</dbReference>
<dbReference type="InterPro" id="IPR058240">
    <property type="entry name" value="rSAM_sf"/>
</dbReference>
<dbReference type="Gene3D" id="3.20.20.70">
    <property type="entry name" value="Aldolase class I"/>
    <property type="match status" value="1"/>
</dbReference>
<evidence type="ECO:0000256" key="1">
    <source>
        <dbReference type="ARBA" id="ARBA00001966"/>
    </source>
</evidence>
<dbReference type="InterPro" id="IPR023885">
    <property type="entry name" value="4Fe4S-binding_SPASM_dom"/>
</dbReference>
<organism evidence="10 11">
    <name type="scientific">Candidatus Lucifugimonas marina</name>
    <dbReference type="NCBI Taxonomy" id="3038979"/>
    <lineage>
        <taxon>Bacteria</taxon>
        <taxon>Bacillati</taxon>
        <taxon>Chloroflexota</taxon>
        <taxon>Dehalococcoidia</taxon>
        <taxon>SAR202 cluster</taxon>
        <taxon>Candidatus Lucifugimonadales</taxon>
        <taxon>Candidatus Lucifugimonadaceae</taxon>
        <taxon>Candidatus Lucifugimonas</taxon>
    </lineage>
</organism>
<reference evidence="10" key="2">
    <citation type="journal article" date="2023" name="Nat. Commun.">
        <title>Cultivation of marine bacteria of the SAR202 clade.</title>
        <authorList>
            <person name="Lim Y."/>
            <person name="Seo J.H."/>
            <person name="Giovannoni S.J."/>
            <person name="Kang I."/>
            <person name="Cho J.C."/>
        </authorList>
    </citation>
    <scope>NUCLEOTIDE SEQUENCE</scope>
    <source>
        <strain evidence="10">JH1073</strain>
    </source>
</reference>
<keyword evidence="5" id="KW-0408">Iron</keyword>
<dbReference type="InterPro" id="IPR007197">
    <property type="entry name" value="rSAM"/>
</dbReference>
<dbReference type="InterPro" id="IPR034491">
    <property type="entry name" value="Anaerob_Ser_sulfatase-maturase"/>
</dbReference>
<evidence type="ECO:0000259" key="8">
    <source>
        <dbReference type="PROSITE" id="PS51918"/>
    </source>
</evidence>
<dbReference type="Proteomes" id="UP001219901">
    <property type="component" value="Chromosome"/>
</dbReference>
<evidence type="ECO:0000313" key="12">
    <source>
        <dbReference type="Proteomes" id="UP001321249"/>
    </source>
</evidence>
<gene>
    <name evidence="9" type="ORF">GKO46_06245</name>
    <name evidence="10" type="ORF">GKO48_00245</name>
</gene>
<dbReference type="SFLD" id="SFLDG01386">
    <property type="entry name" value="main_SPASM_domain-containing"/>
    <property type="match status" value="1"/>
</dbReference>
<dbReference type="NCBIfam" id="TIGR04085">
    <property type="entry name" value="rSAM_more_4Fe4S"/>
    <property type="match status" value="1"/>
</dbReference>
<evidence type="ECO:0000256" key="2">
    <source>
        <dbReference type="ARBA" id="ARBA00022485"/>
    </source>
</evidence>
<reference evidence="11" key="3">
    <citation type="submission" date="2023-06" db="EMBL/GenBank/DDBJ databases">
        <title>Pangenomics reveal diversification of enzyme families and niche specialization in globally abundant SAR202 bacteria.</title>
        <authorList>
            <person name="Saw J.H.W."/>
        </authorList>
    </citation>
    <scope>NUCLEOTIDE SEQUENCE [LARGE SCALE GENOMIC DNA]</scope>
    <source>
        <strain evidence="11">JH1073</strain>
    </source>
</reference>
<comment type="cofactor">
    <cofactor evidence="1">
        <name>[4Fe-4S] cluster</name>
        <dbReference type="ChEBI" id="CHEBI:49883"/>
    </cofactor>
</comment>
<comment type="similarity">
    <text evidence="7">Belongs to the radical SAM superfamily. Anaerobic sulfatase-maturating enzyme family.</text>
</comment>
<name>A0AAJ5ZGE3_9CHLR</name>
<dbReference type="Proteomes" id="UP001321249">
    <property type="component" value="Unassembled WGS sequence"/>
</dbReference>
<dbReference type="CDD" id="cd01335">
    <property type="entry name" value="Radical_SAM"/>
    <property type="match status" value="1"/>
</dbReference>
<keyword evidence="11" id="KW-1185">Reference proteome</keyword>
<dbReference type="PANTHER" id="PTHR43273">
    <property type="entry name" value="ANAEROBIC SULFATASE-MATURATING ENZYME HOMOLOG ASLB-RELATED"/>
    <property type="match status" value="1"/>
</dbReference>
<dbReference type="PANTHER" id="PTHR43273:SF3">
    <property type="entry name" value="ANAEROBIC SULFATASE-MATURATING ENZYME HOMOLOG ASLB-RELATED"/>
    <property type="match status" value="1"/>
</dbReference>
<dbReference type="Pfam" id="PF13186">
    <property type="entry name" value="SPASM"/>
    <property type="match status" value="1"/>
</dbReference>
<dbReference type="SFLD" id="SFLDG01067">
    <property type="entry name" value="SPASM/twitch_domain_containing"/>
    <property type="match status" value="1"/>
</dbReference>
<dbReference type="NCBIfam" id="TIGR03942">
    <property type="entry name" value="sulfatase_rSAM"/>
    <property type="match status" value="1"/>
</dbReference>
<dbReference type="Pfam" id="PF02810">
    <property type="entry name" value="SEC-C"/>
    <property type="match status" value="1"/>
</dbReference>
<proteinExistence type="inferred from homology"/>
<keyword evidence="2" id="KW-0004">4Fe-4S</keyword>
<dbReference type="SFLD" id="SFLDG01072">
    <property type="entry name" value="dehydrogenase_like"/>
    <property type="match status" value="1"/>
</dbReference>
<dbReference type="SFLD" id="SFLDG01384">
    <property type="entry name" value="thioether_bond_formation_requi"/>
    <property type="match status" value="1"/>
</dbReference>
<dbReference type="PROSITE" id="PS51918">
    <property type="entry name" value="RADICAL_SAM"/>
    <property type="match status" value="1"/>
</dbReference>
<dbReference type="InterPro" id="IPR047207">
    <property type="entry name" value="SPASM_anSME"/>
</dbReference>
<dbReference type="Pfam" id="PF04055">
    <property type="entry name" value="Radical_SAM"/>
    <property type="match status" value="1"/>
</dbReference>
<dbReference type="EMBL" id="WMBE01000002">
    <property type="protein sequence ID" value="MDG0866676.1"/>
    <property type="molecule type" value="Genomic_DNA"/>
</dbReference>
<accession>A0AAJ5ZGE3</accession>
<reference evidence="11 12" key="1">
    <citation type="submission" date="2019-11" db="EMBL/GenBank/DDBJ databases">
        <authorList>
            <person name="Cho J.-C."/>
        </authorList>
    </citation>
    <scope>NUCLEOTIDE SEQUENCE [LARGE SCALE GENOMIC DNA]</scope>
    <source>
        <strain evidence="10 11">JH1073</strain>
        <strain evidence="9 12">JH702</strain>
    </source>
</reference>
<keyword evidence="3" id="KW-0949">S-adenosyl-L-methionine</keyword>
<dbReference type="NCBIfam" id="NF010308">
    <property type="entry name" value="PRK13745.1"/>
    <property type="match status" value="1"/>
</dbReference>
<keyword evidence="4" id="KW-0479">Metal-binding</keyword>
<protein>
    <submittedName>
        <fullName evidence="10">Anaerobic sulfatase-maturation protein</fullName>
    </submittedName>
</protein>
<evidence type="ECO:0000256" key="4">
    <source>
        <dbReference type="ARBA" id="ARBA00022723"/>
    </source>
</evidence>
<dbReference type="InterPro" id="IPR004027">
    <property type="entry name" value="SEC_C_motif"/>
</dbReference>
<dbReference type="GO" id="GO:0016491">
    <property type="term" value="F:oxidoreductase activity"/>
    <property type="evidence" value="ECO:0007669"/>
    <property type="project" value="InterPro"/>
</dbReference>
<evidence type="ECO:0000313" key="9">
    <source>
        <dbReference type="EMBL" id="MDG0866676.1"/>
    </source>
</evidence>
<evidence type="ECO:0000313" key="10">
    <source>
        <dbReference type="EMBL" id="WFG40719.1"/>
    </source>
</evidence>
<dbReference type="InterPro" id="IPR013785">
    <property type="entry name" value="Aldolase_TIM"/>
</dbReference>
<evidence type="ECO:0000256" key="6">
    <source>
        <dbReference type="ARBA" id="ARBA00023014"/>
    </source>
</evidence>